<evidence type="ECO:0000256" key="7">
    <source>
        <dbReference type="ARBA" id="ARBA00022968"/>
    </source>
</evidence>
<protein>
    <recommendedName>
        <fullName evidence="12">Fucosyltransferase</fullName>
        <ecNumber evidence="12">2.4.1.-</ecNumber>
    </recommendedName>
</protein>
<dbReference type="GO" id="GO:0008417">
    <property type="term" value="F:fucosyltransferase activity"/>
    <property type="evidence" value="ECO:0007669"/>
    <property type="project" value="InterPro"/>
</dbReference>
<evidence type="ECO:0000259" key="14">
    <source>
        <dbReference type="Pfam" id="PF17039"/>
    </source>
</evidence>
<evidence type="ECO:0000256" key="3">
    <source>
        <dbReference type="ARBA" id="ARBA00008919"/>
    </source>
</evidence>
<feature type="domain" description="Fucosyltransferase N-terminal" evidence="14">
    <location>
        <begin position="4"/>
        <end position="94"/>
    </location>
</feature>
<dbReference type="InterPro" id="IPR055270">
    <property type="entry name" value="Glyco_tran_10_C"/>
</dbReference>
<dbReference type="Gene3D" id="3.40.50.11660">
    <property type="entry name" value="Glycosyl transferase family 10, C-terminal domain"/>
    <property type="match status" value="1"/>
</dbReference>
<dbReference type="SUPFAM" id="SSF53756">
    <property type="entry name" value="UDP-Glycosyltransferase/glycogen phosphorylase"/>
    <property type="match status" value="1"/>
</dbReference>
<dbReference type="OrthoDB" id="427096at2759"/>
<evidence type="ECO:0000256" key="2">
    <source>
        <dbReference type="ARBA" id="ARBA00004922"/>
    </source>
</evidence>
<reference evidence="17" key="1">
    <citation type="submission" date="2012-12" db="EMBL/GenBank/DDBJ databases">
        <authorList>
            <person name="Hellsten U."/>
            <person name="Grimwood J."/>
            <person name="Chapman J.A."/>
            <person name="Shapiro H."/>
            <person name="Aerts A."/>
            <person name="Otillar R.P."/>
            <person name="Terry A.Y."/>
            <person name="Boore J.L."/>
            <person name="Simakov O."/>
            <person name="Marletaz F."/>
            <person name="Cho S.-J."/>
            <person name="Edsinger-Gonzales E."/>
            <person name="Havlak P."/>
            <person name="Kuo D.-H."/>
            <person name="Larsson T."/>
            <person name="Lv J."/>
            <person name="Arendt D."/>
            <person name="Savage R."/>
            <person name="Osoegawa K."/>
            <person name="de Jong P."/>
            <person name="Lindberg D.R."/>
            <person name="Seaver E.C."/>
            <person name="Weisblat D.A."/>
            <person name="Putnam N.H."/>
            <person name="Grigoriev I.V."/>
            <person name="Rokhsar D.S."/>
        </authorList>
    </citation>
    <scope>NUCLEOTIDE SEQUENCE</scope>
    <source>
        <strain evidence="17">I ESC-2004</strain>
    </source>
</reference>
<dbReference type="InterPro" id="IPR038577">
    <property type="entry name" value="GT10-like_C_sf"/>
</dbReference>
<evidence type="ECO:0000256" key="11">
    <source>
        <dbReference type="ARBA" id="ARBA00023180"/>
    </source>
</evidence>
<dbReference type="Proteomes" id="UP000014760">
    <property type="component" value="Unassembled WGS sequence"/>
</dbReference>
<keyword evidence="7" id="KW-0735">Signal-anchor</keyword>
<dbReference type="InterPro" id="IPR001503">
    <property type="entry name" value="Glyco_trans_10"/>
</dbReference>
<dbReference type="InterPro" id="IPR031481">
    <property type="entry name" value="Glyco_tran_10_N"/>
</dbReference>
<keyword evidence="4 12" id="KW-0328">Glycosyltransferase</keyword>
<dbReference type="EC" id="2.4.1.-" evidence="12"/>
<evidence type="ECO:0000256" key="5">
    <source>
        <dbReference type="ARBA" id="ARBA00022679"/>
    </source>
</evidence>
<evidence type="ECO:0000256" key="12">
    <source>
        <dbReference type="RuleBase" id="RU003832"/>
    </source>
</evidence>
<dbReference type="GO" id="GO:0032580">
    <property type="term" value="C:Golgi cisterna membrane"/>
    <property type="evidence" value="ECO:0007669"/>
    <property type="project" value="UniProtKB-SubCell"/>
</dbReference>
<comment type="similarity">
    <text evidence="3 12">Belongs to the glycosyltransferase 10 family.</text>
</comment>
<name>R7TU80_CAPTE</name>
<reference evidence="15 17" key="2">
    <citation type="journal article" date="2013" name="Nature">
        <title>Insights into bilaterian evolution from three spiralian genomes.</title>
        <authorList>
            <person name="Simakov O."/>
            <person name="Marletaz F."/>
            <person name="Cho S.J."/>
            <person name="Edsinger-Gonzales E."/>
            <person name="Havlak P."/>
            <person name="Hellsten U."/>
            <person name="Kuo D.H."/>
            <person name="Larsson T."/>
            <person name="Lv J."/>
            <person name="Arendt D."/>
            <person name="Savage R."/>
            <person name="Osoegawa K."/>
            <person name="de Jong P."/>
            <person name="Grimwood J."/>
            <person name="Chapman J.A."/>
            <person name="Shapiro H."/>
            <person name="Aerts A."/>
            <person name="Otillar R.P."/>
            <person name="Terry A.Y."/>
            <person name="Boore J.L."/>
            <person name="Grigoriev I.V."/>
            <person name="Lindberg D.R."/>
            <person name="Seaver E.C."/>
            <person name="Weisblat D.A."/>
            <person name="Putnam N.H."/>
            <person name="Rokhsar D.S."/>
        </authorList>
    </citation>
    <scope>NUCLEOTIDE SEQUENCE</scope>
    <source>
        <strain evidence="15 17">I ESC-2004</strain>
    </source>
</reference>
<dbReference type="Pfam" id="PF17039">
    <property type="entry name" value="Glyco_tran_10_N"/>
    <property type="match status" value="1"/>
</dbReference>
<keyword evidence="9 12" id="KW-0333">Golgi apparatus</keyword>
<keyword evidence="10" id="KW-0472">Membrane</keyword>
<dbReference type="PANTHER" id="PTHR48438">
    <property type="entry name" value="ALPHA-(1,3)-FUCOSYLTRANSFERASE C-RELATED"/>
    <property type="match status" value="1"/>
</dbReference>
<evidence type="ECO:0000256" key="4">
    <source>
        <dbReference type="ARBA" id="ARBA00022676"/>
    </source>
</evidence>
<gene>
    <name evidence="15" type="ORF">CAPTEDRAFT_144760</name>
</gene>
<feature type="domain" description="Fucosyltransferase C-terminal" evidence="13">
    <location>
        <begin position="119"/>
        <end position="299"/>
    </location>
</feature>
<dbReference type="UniPathway" id="UPA00378"/>
<evidence type="ECO:0000256" key="6">
    <source>
        <dbReference type="ARBA" id="ARBA00022692"/>
    </source>
</evidence>
<dbReference type="AlphaFoldDB" id="R7TU80"/>
<comment type="pathway">
    <text evidence="2">Protein modification; protein glycosylation.</text>
</comment>
<dbReference type="FunFam" id="3.40.50.11660:FF:000002">
    <property type="entry name" value="Alpha-(1,3)-fucosyltransferase"/>
    <property type="match status" value="1"/>
</dbReference>
<evidence type="ECO:0000256" key="1">
    <source>
        <dbReference type="ARBA" id="ARBA00004323"/>
    </source>
</evidence>
<evidence type="ECO:0000256" key="10">
    <source>
        <dbReference type="ARBA" id="ARBA00023136"/>
    </source>
</evidence>
<organism evidence="15">
    <name type="scientific">Capitella teleta</name>
    <name type="common">Polychaete worm</name>
    <dbReference type="NCBI Taxonomy" id="283909"/>
    <lineage>
        <taxon>Eukaryota</taxon>
        <taxon>Metazoa</taxon>
        <taxon>Spiralia</taxon>
        <taxon>Lophotrochozoa</taxon>
        <taxon>Annelida</taxon>
        <taxon>Polychaeta</taxon>
        <taxon>Sedentaria</taxon>
        <taxon>Scolecida</taxon>
        <taxon>Capitellidae</taxon>
        <taxon>Capitella</taxon>
    </lineage>
</organism>
<proteinExistence type="inferred from homology"/>
<evidence type="ECO:0000256" key="8">
    <source>
        <dbReference type="ARBA" id="ARBA00022989"/>
    </source>
</evidence>
<sequence length="333" mass="38801">MHDFRQCPDLEDGRLCSYIPAHNSSCEECDALLFRGFHLDPNVTLPRRHPAYQKWIFFETESPQRTWSHLKNAKSIWNEFNFTVTYAPNADVQYSRFHTLQCKRVPQQTVADTDYASTKQKNATALWLVSNCNDTSGRELYVNELRKYLPVDVYGGCGLPLPCQQFRREFKLRGGCVRRLMSRYKFYLSFESSFCDGYLTEKIWKTFRVNVIPVVMGNADYRGLLSPDTFIDVRDFGSPKDLADYLHYLDENDDAYNAIIHNRKSVKCLKVFPGPPHCLVCQHLHEFREKREVLADVADFWSPSRRCSTPGEFFKGIAEDVLKENPQLRGRYV</sequence>
<keyword evidence="8" id="KW-1133">Transmembrane helix</keyword>
<dbReference type="EMBL" id="AMQN01012211">
    <property type="status" value="NOT_ANNOTATED_CDS"/>
    <property type="molecule type" value="Genomic_DNA"/>
</dbReference>
<dbReference type="EMBL" id="KB309375">
    <property type="protein sequence ID" value="ELT94580.1"/>
    <property type="molecule type" value="Genomic_DNA"/>
</dbReference>
<evidence type="ECO:0000256" key="9">
    <source>
        <dbReference type="ARBA" id="ARBA00023034"/>
    </source>
</evidence>
<dbReference type="EnsemblMetazoa" id="CapteT144760">
    <property type="protein sequence ID" value="CapteP144760"/>
    <property type="gene ID" value="CapteG144760"/>
</dbReference>
<reference evidence="16" key="3">
    <citation type="submission" date="2015-06" db="UniProtKB">
        <authorList>
            <consortium name="EnsemblMetazoa"/>
        </authorList>
    </citation>
    <scope>IDENTIFICATION</scope>
</reference>
<evidence type="ECO:0000313" key="15">
    <source>
        <dbReference type="EMBL" id="ELT94580.1"/>
    </source>
</evidence>
<dbReference type="HOGENOM" id="CLU_032075_3_0_1"/>
<keyword evidence="11" id="KW-0325">Glycoprotein</keyword>
<keyword evidence="17" id="KW-1185">Reference proteome</keyword>
<dbReference type="PANTHER" id="PTHR48438:SF1">
    <property type="entry name" value="ALPHA-(1,3)-FUCOSYLTRANSFERASE C-RELATED"/>
    <property type="match status" value="1"/>
</dbReference>
<comment type="subcellular location">
    <subcellularLocation>
        <location evidence="1">Golgi apparatus membrane</location>
        <topology evidence="1">Single-pass type II membrane protein</topology>
    </subcellularLocation>
    <subcellularLocation>
        <location evidence="12">Golgi apparatus</location>
        <location evidence="12">Golgi stack membrane</location>
        <topology evidence="12">Single-pass type II membrane protein</topology>
    </subcellularLocation>
</comment>
<keyword evidence="6 12" id="KW-0812">Transmembrane</keyword>
<accession>R7TU80</accession>
<keyword evidence="5 12" id="KW-0808">Transferase</keyword>
<evidence type="ECO:0000313" key="16">
    <source>
        <dbReference type="EnsemblMetazoa" id="CapteP144760"/>
    </source>
</evidence>
<dbReference type="OMA" id="MCITRIS"/>
<evidence type="ECO:0000259" key="13">
    <source>
        <dbReference type="Pfam" id="PF00852"/>
    </source>
</evidence>
<dbReference type="Pfam" id="PF00852">
    <property type="entry name" value="Glyco_transf_10"/>
    <property type="match status" value="1"/>
</dbReference>
<evidence type="ECO:0000313" key="17">
    <source>
        <dbReference type="Proteomes" id="UP000014760"/>
    </source>
</evidence>
<dbReference type="GO" id="GO:0000139">
    <property type="term" value="C:Golgi membrane"/>
    <property type="evidence" value="ECO:0007669"/>
    <property type="project" value="UniProtKB-SubCell"/>
</dbReference>